<protein>
    <submittedName>
        <fullName evidence="1">Uncharacterized protein</fullName>
    </submittedName>
</protein>
<organism evidence="1 2">
    <name type="scientific">Candidatus Methanofastidiosum methylothiophilum</name>
    <dbReference type="NCBI Taxonomy" id="1705564"/>
    <lineage>
        <taxon>Archaea</taxon>
        <taxon>Methanobacteriati</taxon>
        <taxon>Methanobacteriota</taxon>
        <taxon>Stenosarchaea group</taxon>
        <taxon>Candidatus Methanofastidiosia</taxon>
        <taxon>Candidatus Methanofastidiosales</taxon>
        <taxon>Candidatus Methanofastidiosaceae</taxon>
        <taxon>Candidatus Methanofastidiosum</taxon>
    </lineage>
</organism>
<proteinExistence type="predicted"/>
<sequence length="58" mass="6591">MYPSLLWILPDTKNSCPHFKSANESGESMKFVVYTSERIGGIETNNKNTITVGIYFFI</sequence>
<dbReference type="AlphaFoldDB" id="A0A150IIJ9"/>
<name>A0A150IIJ9_9EURY</name>
<gene>
    <name evidence="1" type="ORF">AMQ74_01942</name>
</gene>
<evidence type="ECO:0000313" key="1">
    <source>
        <dbReference type="EMBL" id="KYC44698.1"/>
    </source>
</evidence>
<reference evidence="1 2" key="1">
    <citation type="journal article" date="2016" name="ISME J.">
        <title>Chasing the elusive Euryarchaeota class WSA2: genomes reveal a uniquely fastidious methyl-reducing methanogen.</title>
        <authorList>
            <person name="Nobu M.K."/>
            <person name="Narihiro T."/>
            <person name="Kuroda K."/>
            <person name="Mei R."/>
            <person name="Liu W.T."/>
        </authorList>
    </citation>
    <scope>NUCLEOTIDE SEQUENCE [LARGE SCALE GENOMIC DNA]</scope>
    <source>
        <strain evidence="1">U1lsi0528_Bin089</strain>
    </source>
</reference>
<comment type="caution">
    <text evidence="1">The sequence shown here is derived from an EMBL/GenBank/DDBJ whole genome shotgun (WGS) entry which is preliminary data.</text>
</comment>
<dbReference type="EMBL" id="LNGD01000269">
    <property type="protein sequence ID" value="KYC44698.1"/>
    <property type="molecule type" value="Genomic_DNA"/>
</dbReference>
<evidence type="ECO:0000313" key="2">
    <source>
        <dbReference type="Proteomes" id="UP000075578"/>
    </source>
</evidence>
<accession>A0A150IIJ9</accession>
<dbReference type="Proteomes" id="UP000075578">
    <property type="component" value="Unassembled WGS sequence"/>
</dbReference>